<dbReference type="Bgee" id="WBGene00006787">
    <property type="expression patterns" value="Expressed in pharyngeal muscle cell (C elegans) and 3 other cell types or tissues"/>
</dbReference>
<keyword evidence="11" id="KW-0393">Immunoglobulin domain</keyword>
<dbReference type="SUPFAM" id="SSF48726">
    <property type="entry name" value="Immunoglobulin"/>
    <property type="match status" value="14"/>
</dbReference>
<evidence type="ECO:0000256" key="3">
    <source>
        <dbReference type="ARBA" id="ARBA00022530"/>
    </source>
</evidence>
<dbReference type="InterPro" id="IPR013098">
    <property type="entry name" value="Ig_I-set"/>
</dbReference>
<dbReference type="Gene3D" id="4.10.400.10">
    <property type="entry name" value="Low-density Lipoprotein Receptor"/>
    <property type="match status" value="2"/>
</dbReference>
<dbReference type="OrthoDB" id="10055367at2759"/>
<evidence type="ECO:0000256" key="1">
    <source>
        <dbReference type="ARBA" id="ARBA00004302"/>
    </source>
</evidence>
<feature type="domain" description="Ig-like" evidence="17">
    <location>
        <begin position="1030"/>
        <end position="1112"/>
    </location>
</feature>
<feature type="signal peptide" evidence="15">
    <location>
        <begin position="1"/>
        <end position="22"/>
    </location>
</feature>
<feature type="domain" description="Ig-like" evidence="17">
    <location>
        <begin position="1121"/>
        <end position="1210"/>
    </location>
</feature>
<dbReference type="FunFam" id="2.170.300.10:FF:000012">
    <property type="entry name" value="Heparan sulfate proteoglycan 2"/>
    <property type="match status" value="1"/>
</dbReference>
<dbReference type="SMART" id="SM00408">
    <property type="entry name" value="IGc2"/>
    <property type="match status" value="16"/>
</dbReference>
<organism evidence="19 20">
    <name type="scientific">Caenorhabditis elegans</name>
    <dbReference type="NCBI Taxonomy" id="6239"/>
    <lineage>
        <taxon>Eukaryota</taxon>
        <taxon>Metazoa</taxon>
        <taxon>Ecdysozoa</taxon>
        <taxon>Nematoda</taxon>
        <taxon>Chromadorea</taxon>
        <taxon>Rhabditida</taxon>
        <taxon>Rhabditina</taxon>
        <taxon>Rhabditomorpha</taxon>
        <taxon>Rhabditoidea</taxon>
        <taxon>Rhabditidae</taxon>
        <taxon>Peloderinae</taxon>
        <taxon>Caenorhabditis</taxon>
    </lineage>
</organism>
<feature type="compositionally biased region" description="Polar residues" evidence="14">
    <location>
        <begin position="1099"/>
        <end position="1111"/>
    </location>
</feature>
<feature type="disulfide bond" evidence="12">
    <location>
        <begin position="253"/>
        <end position="268"/>
    </location>
</feature>
<feature type="region of interest" description="Disordered" evidence="14">
    <location>
        <begin position="364"/>
        <end position="388"/>
    </location>
</feature>
<feature type="disulfide bond" evidence="12">
    <location>
        <begin position="149"/>
        <end position="161"/>
    </location>
</feature>
<dbReference type="PROSITE" id="PS51115">
    <property type="entry name" value="LAMININ_IVA"/>
    <property type="match status" value="1"/>
</dbReference>
<dbReference type="Pfam" id="PF07679">
    <property type="entry name" value="I-set"/>
    <property type="match status" value="1"/>
</dbReference>
<feature type="domain" description="Laminin EGF-like" evidence="16">
    <location>
        <begin position="722"/>
        <end position="771"/>
    </location>
</feature>
<keyword evidence="5" id="KW-0677">Repeat</keyword>
<feature type="region of interest" description="Disordered" evidence="14">
    <location>
        <begin position="1189"/>
        <end position="1208"/>
    </location>
</feature>
<feature type="disulfide bond" evidence="12">
    <location>
        <begin position="190"/>
        <end position="202"/>
    </location>
</feature>
<feature type="compositionally biased region" description="Pro residues" evidence="14">
    <location>
        <begin position="369"/>
        <end position="378"/>
    </location>
</feature>
<dbReference type="CDD" id="cd00112">
    <property type="entry name" value="LDLa"/>
    <property type="match status" value="2"/>
</dbReference>
<feature type="region of interest" description="Disordered" evidence="14">
    <location>
        <begin position="1484"/>
        <end position="1503"/>
    </location>
</feature>
<dbReference type="GO" id="GO:0040017">
    <property type="term" value="P:positive regulation of locomotion"/>
    <property type="evidence" value="ECO:0000315"/>
    <property type="project" value="WormBase"/>
</dbReference>
<feature type="disulfide bond" evidence="13">
    <location>
        <begin position="741"/>
        <end position="750"/>
    </location>
</feature>
<dbReference type="GO" id="GO:0008543">
    <property type="term" value="P:fibroblast growth factor receptor signaling pathway"/>
    <property type="evidence" value="ECO:0000316"/>
    <property type="project" value="WormBase"/>
</dbReference>
<feature type="region of interest" description="Disordered" evidence="14">
    <location>
        <begin position="1591"/>
        <end position="1629"/>
    </location>
</feature>
<dbReference type="PROSITE" id="PS01248">
    <property type="entry name" value="EGF_LAM_1"/>
    <property type="match status" value="2"/>
</dbReference>
<dbReference type="EMBL" id="BX284602">
    <property type="protein sequence ID" value="CCG28430.1"/>
    <property type="molecule type" value="Genomic_DNA"/>
</dbReference>
<comment type="caution">
    <text evidence="13">Lacks conserved residue(s) required for the propagation of feature annotation.</text>
</comment>
<dbReference type="Gene3D" id="2.170.300.10">
    <property type="entry name" value="Tie2 ligand-binding domain superfamily"/>
    <property type="match status" value="1"/>
</dbReference>
<dbReference type="SMART" id="SM00409">
    <property type="entry name" value="IG"/>
    <property type="match status" value="16"/>
</dbReference>
<dbReference type="GeneID" id="175126"/>
<dbReference type="FunFam" id="2.60.40.10:FF:001817">
    <property type="entry name" value="Basement membrane proteoglycan"/>
    <property type="match status" value="1"/>
</dbReference>
<keyword evidence="7" id="KW-0654">Proteoglycan</keyword>
<dbReference type="Pfam" id="PF13895">
    <property type="entry name" value="Ig_2"/>
    <property type="match status" value="1"/>
</dbReference>
<dbReference type="SMART" id="SM00192">
    <property type="entry name" value="LDLa"/>
    <property type="match status" value="3"/>
</dbReference>
<feature type="domain" description="Ig-like" evidence="17">
    <location>
        <begin position="1884"/>
        <end position="1971"/>
    </location>
</feature>
<reference evidence="19 20" key="1">
    <citation type="journal article" date="1998" name="Science">
        <title>Genome sequence of the nematode C. elegans: a platform for investigating biology.</title>
        <authorList>
            <consortium name="The C. elegans sequencing consortium"/>
            <person name="Sulson J.E."/>
            <person name="Waterston R."/>
        </authorList>
    </citation>
    <scope>NUCLEOTIDE SEQUENCE [LARGE SCALE GENOMIC DNA]</scope>
    <source>
        <strain evidence="19 20">Bristol N2</strain>
    </source>
</reference>
<dbReference type="InterPro" id="IPR007110">
    <property type="entry name" value="Ig-like_dom"/>
</dbReference>
<feature type="domain" description="Ig-like" evidence="17">
    <location>
        <begin position="837"/>
        <end position="933"/>
    </location>
</feature>
<proteinExistence type="evidence at protein level"/>
<sequence length="2193" mass="239528">MKRSSTVLAALLALLLVATNDAARHRKYRQTYQDIDSDDDDTSDVQITVFPSEKEVRDGRDVSFECRARTSDNSVYPTVRWARVGGPLPSSAHDSGGRLTINPVQLSDAGTYICVSDYNGNTVEARATLSVVSYGPQEVSNGLRQAGQCMADEKACGNNECVKNDYVCDGEPDCRDRSDEANCPAISRTCEPNEFKCNNNKCVQKMWLCDGDDDCGDNSDELNCNAKPSSSDCKPTEFQCHDRRQCVPSSFHCDGTNDCHDGSDEVGCVQPTVVDPPQTNLQVPRGTTFSLTCKAVAVPEPYINWRLNWGPVCEPPRCLQTSEGGYGTLTIHDAQPVDQGAYTCEAINVKGRVLATPDCIVRVVDDPRPQPPQPPTAPPQRASCDTRGAVTPYPNNYGTCECKSQVTGPNCDQCKPGAFHLSEKSPEGCLKCFCFGVSNDCRSSGHYRTKVSIDYARGDRDQLELTTSDSRQPYSPQTRAELSGQAIEFRSFEEARGQTLYWKLPEKFLGDKVTSYGGTLEYTFKFSGNGNSDQSADVILRGNDIALQYKHREPFYADRENKVQIKIIETSWQRVDGQQATREHLLMTLADLDTLLIKSTYNDDCTDSQLLSANLEFAEPYGQGLTAAEVEQCICPPGYVGTSCEDCAPGYSRTGGGLYLGLCEKCECNGHASQCDKEYGYCLDCQHNTEGDQCERCKPGFVGDARRGTPNDCQPEATRAPCHCNNHSPRGCDSFGRCLLCEHNTEGTHCERCKKGYYGDATKGSPYDCTPCPCPGASDCYLDNEGQVACRICPAGLQGRLCNECAPGYTRSNKPAGRVCEPIGQVTNEDITFVQKPHEVLRVRIMEPKRQIALPGDRVHWICQVTGYTTEKIHVEWTKVGEMSLPPNAKAYDGYLVLKGVEAENAGQYRCTATTITQYATDDALLTISKRISGRPPQPVIDPPHLVVNEGEPAAFRCWVPGIPDCQITWHREQLGGPLPHGVYQTGNALKIPQSQLHHAGRYICSAANQYGTGQSPPAVLEVKKPVIPPKVDPIRQTVDRDQPARFKCWVPGNSNVQLRWSRPGGAPLPSGVQEQQGILHIPRASDQEVGQYVCTATDPSDNTPLQSEPVQLNIRDPAPPQRGAAPQIDPPNQTVNVNDPAQFRCWVPGQPRAQLKWSRKDGRPLPNGILERDGFLRIDKSQLHDAGEYECTSTEPDGSTQLSPPARLNVNQPQAIQPQVDPPVQTVNEGEPSRIRCWVPGHPNIQLQFVKRGRRPLPAHARFSQGNLEIPRTLKSDEDEYICIATDPTTNRPVESNPARVIVKSPIRPIIDPAEQTVPEGSPFKIRCYVPGHPSVQLTFRRVSGQLNEDADENNGLLAVQRAELTDEGDYICTARDPDTGAPIDSTPATVHVTNAAAPPQVEARPPQHPVITPQTQTIPEGDPARIQCTVPGNPSAAQHLSFERVDGKGLPFGSSDDRGVLTIPSTQLQDAGEYVCLYSPENSPPVKTNPSTLNVTPEGTPPRPVATPPLLSVAPGSPARFNCVAHSDTPARIRWGFREENGPLPEHVNQDGDDIVISEAGDRNVGEYVCSATNDFGTGVADPVRLEVTEDQEPPTAVVEPRTWNGKPGERHQFRCITTGSPTPKITWTGPNGSPLPHDVTPLEPNILDFSNGRSELNGDYTCTASNPIGEASDHGNVNIGPSLTVKTNPPGPKLIVTVGEPLQVKCEAFGAPGDPEPEVEWLHDPGPERGDLPDDFKPVTISEQFIRHPNVGLGNAGVYTCKGSSAHATATKNIYIEVVEPSRIATVSILGGSSQWFDQGEKGELICTATGSSLVDRLEWEKVDDQLPTDVEEHNEPGLLHFPSFKNSYAGEYRCNGYRNNEIIASAAVHVHSSANADDEPKVEIEPPRVRVVSQGDNIVLKCSVQGAENGEHFKWALLRGGSLVRQLGTEPTLEITKADPSNDFGVYRCNVEDNNGLVIGSAFTAVSVGQQDKSHAQIVKFDDKSDASFTCPIYSVPGSKVDWTYENGDLPSKAVPNGNKIEIKEFDDASAGTYVCKVSFDGNVVEGFVTAQMFVPDTIIQVLLEVSSESPQIGDRAWFDCKVTGDPSAVISWTKEGNDDLPPNAQVTGGRLLFTDLKEDNAGVYRCVAKTKAGPLQTRTVLNVGSGKRKRKHLGNRRGRRLRHRRRNAQNGPLSRKTRTTTKLFGSWF</sequence>
<evidence type="ECO:0000256" key="11">
    <source>
        <dbReference type="ARBA" id="ARBA00023319"/>
    </source>
</evidence>
<dbReference type="RefSeq" id="NP_001254439.1">
    <property type="nucleotide sequence ID" value="NM_001267510.3"/>
</dbReference>
<feature type="domain" description="Ig-like" evidence="17">
    <location>
        <begin position="1299"/>
        <end position="1391"/>
    </location>
</feature>
<feature type="disulfide bond" evidence="12">
    <location>
        <begin position="168"/>
        <end position="183"/>
    </location>
</feature>
<feature type="domain" description="Ig-like" evidence="17">
    <location>
        <begin position="1989"/>
        <end position="2054"/>
    </location>
</feature>
<dbReference type="FunFam" id="2.10.25.10:FF:000106">
    <property type="entry name" value="Heparan sulfate proteoglycan 2"/>
    <property type="match status" value="1"/>
</dbReference>
<protein>
    <submittedName>
        <fullName evidence="19">Basement membrane proteoglycan</fullName>
    </submittedName>
</protein>
<feature type="domain" description="Ig-like" evidence="17">
    <location>
        <begin position="1504"/>
        <end position="1589"/>
    </location>
</feature>
<dbReference type="AGR" id="WB:WBGene00006787"/>
<gene>
    <name evidence="19 21" type="primary">unc-52</name>
    <name evidence="19" type="ORF">CELE_ZC101.2</name>
    <name evidence="21" type="ORF">ZC101.2</name>
</gene>
<feature type="disulfide bond" evidence="12">
    <location>
        <begin position="156"/>
        <end position="174"/>
    </location>
</feature>
<dbReference type="Pfam" id="PF24973">
    <property type="entry name" value="EGF_LMN_ATRN"/>
    <property type="match status" value="2"/>
</dbReference>
<accession>H9G352</accession>
<feature type="disulfide bond" evidence="13">
    <location>
        <begin position="685"/>
        <end position="694"/>
    </location>
</feature>
<evidence type="ECO:0000256" key="8">
    <source>
        <dbReference type="ARBA" id="ARBA00023157"/>
    </source>
</evidence>
<feature type="compositionally biased region" description="Polar residues" evidence="14">
    <location>
        <begin position="1487"/>
        <end position="1499"/>
    </location>
</feature>
<dbReference type="GO" id="GO:0007155">
    <property type="term" value="P:cell adhesion"/>
    <property type="evidence" value="ECO:0007669"/>
    <property type="project" value="UniProtKB-ARBA"/>
</dbReference>
<dbReference type="Gene3D" id="2.10.25.10">
    <property type="entry name" value="Laminin"/>
    <property type="match status" value="3"/>
</dbReference>
<dbReference type="SUPFAM" id="SSF57424">
    <property type="entry name" value="LDL receptor-like module"/>
    <property type="match status" value="3"/>
</dbReference>
<dbReference type="GO" id="GO:0030154">
    <property type="term" value="P:cell differentiation"/>
    <property type="evidence" value="ECO:0007669"/>
    <property type="project" value="UniProtKB-ARBA"/>
</dbReference>
<evidence type="ECO:0000259" key="18">
    <source>
        <dbReference type="PROSITE" id="PS51115"/>
    </source>
</evidence>
<dbReference type="WormBase" id="ZC101.2l">
    <property type="protein sequence ID" value="CE47371"/>
    <property type="gene ID" value="WBGene00006787"/>
    <property type="gene designation" value="unc-52"/>
</dbReference>
<keyword evidence="8 13" id="KW-1015">Disulfide bond</keyword>
<dbReference type="InterPro" id="IPR002049">
    <property type="entry name" value="LE_dom"/>
</dbReference>
<keyword evidence="20" id="KW-1185">Reference proteome</keyword>
<dbReference type="GO" id="GO:0009792">
    <property type="term" value="P:embryo development ending in birth or egg hatching"/>
    <property type="evidence" value="ECO:0000316"/>
    <property type="project" value="WormBase"/>
</dbReference>
<dbReference type="Proteomes" id="UP000001940">
    <property type="component" value="Chromosome II"/>
</dbReference>
<dbReference type="ExpressionAtlas" id="H9G352">
    <property type="expression patterns" value="baseline and differential"/>
</dbReference>
<keyword evidence="2" id="KW-0964">Secreted</keyword>
<evidence type="ECO:0000256" key="9">
    <source>
        <dbReference type="ARBA" id="ARBA00023180"/>
    </source>
</evidence>
<dbReference type="InterPro" id="IPR056863">
    <property type="entry name" value="LMN_ATRN_NET-like_EGF"/>
</dbReference>
<feature type="domain" description="Laminin IV type A" evidence="18">
    <location>
        <begin position="458"/>
        <end position="632"/>
    </location>
</feature>
<evidence type="ECO:0000256" key="2">
    <source>
        <dbReference type="ARBA" id="ARBA00022525"/>
    </source>
</evidence>
<dbReference type="Gene3D" id="2.60.40.10">
    <property type="entry name" value="Immunoglobulins"/>
    <property type="match status" value="16"/>
</dbReference>
<dbReference type="GO" id="GO:0016020">
    <property type="term" value="C:membrane"/>
    <property type="evidence" value="ECO:0007669"/>
    <property type="project" value="UniProtKB-SubCell"/>
</dbReference>
<evidence type="ECO:0000256" key="7">
    <source>
        <dbReference type="ARBA" id="ARBA00022974"/>
    </source>
</evidence>
<evidence type="ECO:0007829" key="22">
    <source>
        <dbReference type="PeptideAtlas" id="H9G352"/>
    </source>
</evidence>
<feature type="domain" description="Ig-like" evidence="17">
    <location>
        <begin position="1784"/>
        <end position="1858"/>
    </location>
</feature>
<evidence type="ECO:0000256" key="14">
    <source>
        <dbReference type="SAM" id="MobiDB-lite"/>
    </source>
</evidence>
<dbReference type="InterPro" id="IPR013783">
    <property type="entry name" value="Ig-like_fold"/>
</dbReference>
<feature type="domain" description="Ig-like" evidence="17">
    <location>
        <begin position="1684"/>
        <end position="1780"/>
    </location>
</feature>
<dbReference type="Pfam" id="PF00052">
    <property type="entry name" value="Laminin_B"/>
    <property type="match status" value="1"/>
</dbReference>
<feature type="domain" description="Ig-like" evidence="17">
    <location>
        <begin position="45"/>
        <end position="130"/>
    </location>
</feature>
<evidence type="ECO:0000259" key="17">
    <source>
        <dbReference type="PROSITE" id="PS50835"/>
    </source>
</evidence>
<dbReference type="InterPro" id="IPR003599">
    <property type="entry name" value="Ig_sub"/>
</dbReference>
<dbReference type="SMR" id="H9G352"/>
<keyword evidence="9" id="KW-0325">Glycoprotein</keyword>
<evidence type="ECO:0000256" key="15">
    <source>
        <dbReference type="SAM" id="SignalP"/>
    </source>
</evidence>
<evidence type="ECO:0000256" key="10">
    <source>
        <dbReference type="ARBA" id="ARBA00023292"/>
    </source>
</evidence>
<dbReference type="InterPro" id="IPR036055">
    <property type="entry name" value="LDL_receptor-like_sf"/>
</dbReference>
<feature type="region of interest" description="Disordered" evidence="14">
    <location>
        <begin position="2151"/>
        <end position="2193"/>
    </location>
</feature>
<dbReference type="InterPro" id="IPR000034">
    <property type="entry name" value="Laminin_IV"/>
</dbReference>
<dbReference type="PROSITE" id="PS50835">
    <property type="entry name" value="IG_LIKE"/>
    <property type="match status" value="16"/>
</dbReference>
<dbReference type="FunFam" id="2.60.40.10:FF:001814">
    <property type="entry name" value="Basement membrane proteoglycan"/>
    <property type="match status" value="1"/>
</dbReference>
<dbReference type="GO" id="GO:0031581">
    <property type="term" value="P:hemidesmosome assembly"/>
    <property type="evidence" value="ECO:0000316"/>
    <property type="project" value="WormBase"/>
</dbReference>
<comment type="subcellular location">
    <subcellularLocation>
        <location evidence="1">Secreted</location>
        <location evidence="1">Extracellular space</location>
        <location evidence="1">Extracellular matrix</location>
        <location evidence="1">Basement membrane</location>
    </subcellularLocation>
</comment>
<feature type="compositionally biased region" description="Basic residues" evidence="14">
    <location>
        <begin position="2151"/>
        <end position="2172"/>
    </location>
</feature>
<keyword evidence="22" id="KW-1267">Proteomics identification</keyword>
<dbReference type="CDD" id="cd05743">
    <property type="entry name" value="Ig_Perlecan_like"/>
    <property type="match status" value="1"/>
</dbReference>
<dbReference type="CTD" id="175126"/>
<evidence type="ECO:0000313" key="19">
    <source>
        <dbReference type="EMBL" id="CCG28430.1"/>
    </source>
</evidence>
<dbReference type="PROSITE" id="PS01209">
    <property type="entry name" value="LDLRA_1"/>
    <property type="match status" value="2"/>
</dbReference>
<dbReference type="Pfam" id="PF00057">
    <property type="entry name" value="Ldl_recept_a"/>
    <property type="match status" value="3"/>
</dbReference>
<dbReference type="InterPro" id="IPR002172">
    <property type="entry name" value="LDrepeatLR_classA_rpt"/>
</dbReference>
<dbReference type="PRINTS" id="PR00261">
    <property type="entry name" value="LDLRECEPTOR"/>
</dbReference>
<dbReference type="GO" id="GO:0040011">
    <property type="term" value="P:locomotion"/>
    <property type="evidence" value="ECO:0000315"/>
    <property type="project" value="WormBase"/>
</dbReference>
<feature type="compositionally biased region" description="Polar residues" evidence="14">
    <location>
        <begin position="1192"/>
        <end position="1208"/>
    </location>
</feature>
<feature type="region of interest" description="Disordered" evidence="14">
    <location>
        <begin position="1099"/>
        <end position="1137"/>
    </location>
</feature>
<evidence type="ECO:0000256" key="4">
    <source>
        <dbReference type="ARBA" id="ARBA00022729"/>
    </source>
</evidence>
<feature type="domain" description="Ig-like" evidence="17">
    <location>
        <begin position="937"/>
        <end position="1022"/>
    </location>
</feature>
<dbReference type="PANTHER" id="PTHR44170:SF6">
    <property type="entry name" value="CONTACTIN"/>
    <property type="match status" value="1"/>
</dbReference>
<feature type="disulfide bond" evidence="12">
    <location>
        <begin position="209"/>
        <end position="224"/>
    </location>
</feature>
<dbReference type="FunFam" id="2.10.25.10:FF:000552">
    <property type="entry name" value="Basement membrane proteoglycan"/>
    <property type="match status" value="1"/>
</dbReference>
<feature type="chain" id="PRO_5003620157" evidence="15">
    <location>
        <begin position="23"/>
        <end position="2193"/>
    </location>
</feature>
<dbReference type="GO" id="GO:0005604">
    <property type="term" value="C:basement membrane"/>
    <property type="evidence" value="ECO:0000314"/>
    <property type="project" value="WormBase"/>
</dbReference>
<dbReference type="Pfam" id="PF13927">
    <property type="entry name" value="Ig_3"/>
    <property type="match status" value="8"/>
</dbReference>
<evidence type="ECO:0000313" key="21">
    <source>
        <dbReference type="WormBase" id="ZC101.2l"/>
    </source>
</evidence>
<dbReference type="FunFam" id="2.60.40.10:FF:000637">
    <property type="entry name" value="Basement membrane proteoglycan"/>
    <property type="match status" value="6"/>
</dbReference>
<dbReference type="FunFam" id="2.60.40.10:FF:002038">
    <property type="entry name" value="Basement membrane proteoglycan"/>
    <property type="match status" value="1"/>
</dbReference>
<dbReference type="GO" id="GO:0007517">
    <property type="term" value="P:muscle organ development"/>
    <property type="evidence" value="ECO:0000315"/>
    <property type="project" value="WormBase"/>
</dbReference>
<evidence type="ECO:0000259" key="16">
    <source>
        <dbReference type="PROSITE" id="PS50027"/>
    </source>
</evidence>
<dbReference type="FunFam" id="2.60.40.10:FF:001784">
    <property type="entry name" value="Basement membrane proteoglycan"/>
    <property type="match status" value="1"/>
</dbReference>
<feature type="domain" description="Ig-like" evidence="17">
    <location>
        <begin position="2060"/>
        <end position="2146"/>
    </location>
</feature>
<feature type="domain" description="Ig-like" evidence="17">
    <location>
        <begin position="1214"/>
        <end position="1296"/>
    </location>
</feature>
<dbReference type="SMART" id="SM00281">
    <property type="entry name" value="LamB"/>
    <property type="match status" value="1"/>
</dbReference>
<dbReference type="GO" id="GO:0005198">
    <property type="term" value="F:structural molecule activity"/>
    <property type="evidence" value="ECO:0000250"/>
    <property type="project" value="WormBase"/>
</dbReference>
<keyword evidence="6" id="KW-0084">Basement membrane</keyword>
<dbReference type="FunFam" id="2.60.40.10:FF:001785">
    <property type="entry name" value="Basement membrane proteoglycan"/>
    <property type="match status" value="1"/>
</dbReference>
<dbReference type="PROSITE" id="PS50068">
    <property type="entry name" value="LDLRA_2"/>
    <property type="match status" value="3"/>
</dbReference>
<dbReference type="GO" id="GO:0016477">
    <property type="term" value="P:cell migration"/>
    <property type="evidence" value="ECO:0000316"/>
    <property type="project" value="WormBase"/>
</dbReference>
<feature type="domain" description="Laminin EGF-like" evidence="16">
    <location>
        <begin position="666"/>
        <end position="715"/>
    </location>
</feature>
<dbReference type="Pfam" id="PF00053">
    <property type="entry name" value="EGF_laminin"/>
    <property type="match status" value="2"/>
</dbReference>
<name>H9G352_CAEEL</name>
<evidence type="ECO:0000256" key="13">
    <source>
        <dbReference type="PROSITE-ProRule" id="PRU00460"/>
    </source>
</evidence>
<dbReference type="InterPro" id="IPR023415">
    <property type="entry name" value="LDLR_class-A_CS"/>
</dbReference>
<dbReference type="GO" id="GO:0048644">
    <property type="term" value="P:muscle organ morphogenesis"/>
    <property type="evidence" value="ECO:0000316"/>
    <property type="project" value="WormBase"/>
</dbReference>
<feature type="domain" description="Ig-like" evidence="17">
    <location>
        <begin position="1597"/>
        <end position="1681"/>
    </location>
</feature>
<evidence type="ECO:0000256" key="12">
    <source>
        <dbReference type="PROSITE-ProRule" id="PRU00124"/>
    </source>
</evidence>
<dbReference type="PROSITE" id="PS50027">
    <property type="entry name" value="EGF_LAM_2"/>
    <property type="match status" value="2"/>
</dbReference>
<dbReference type="InterPro" id="IPR003598">
    <property type="entry name" value="Ig_sub2"/>
</dbReference>
<feature type="domain" description="Ig-like" evidence="17">
    <location>
        <begin position="271"/>
        <end position="355"/>
    </location>
</feature>
<keyword evidence="3" id="KW-0272">Extracellular matrix</keyword>
<dbReference type="PeptideAtlas" id="H9G352"/>
<dbReference type="SMART" id="SM00180">
    <property type="entry name" value="EGF_Lam"/>
    <property type="match status" value="5"/>
</dbReference>
<dbReference type="GO" id="GO:0048731">
    <property type="term" value="P:system development"/>
    <property type="evidence" value="ECO:0007669"/>
    <property type="project" value="UniProtKB-ARBA"/>
</dbReference>
<keyword evidence="10 13" id="KW-0424">Laminin EGF-like domain</keyword>
<dbReference type="Gene3D" id="4.10.1220.10">
    <property type="entry name" value="EGF-type module"/>
    <property type="match status" value="1"/>
</dbReference>
<keyword evidence="4 15" id="KW-0732">Signal</keyword>
<dbReference type="CDD" id="cd00055">
    <property type="entry name" value="EGF_Lam"/>
    <property type="match status" value="4"/>
</dbReference>
<feature type="domain" description="Ig-like" evidence="17">
    <location>
        <begin position="1401"/>
        <end position="1496"/>
    </location>
</feature>
<dbReference type="PANTHER" id="PTHR44170">
    <property type="entry name" value="PROTEIN SIDEKICK"/>
    <property type="match status" value="1"/>
</dbReference>
<dbReference type="GO" id="GO:0005737">
    <property type="term" value="C:cytoplasm"/>
    <property type="evidence" value="ECO:0007669"/>
    <property type="project" value="UniProtKB-ARBA"/>
</dbReference>
<evidence type="ECO:0000256" key="5">
    <source>
        <dbReference type="ARBA" id="ARBA00022737"/>
    </source>
</evidence>
<evidence type="ECO:0000313" key="20">
    <source>
        <dbReference type="Proteomes" id="UP000001940"/>
    </source>
</evidence>
<dbReference type="InterPro" id="IPR036179">
    <property type="entry name" value="Ig-like_dom_sf"/>
</dbReference>
<dbReference type="FunFam" id="4.10.400.10:FF:000062">
    <property type="entry name" value="Terribly reduced optic lobes, isoform AI"/>
    <property type="match status" value="1"/>
</dbReference>
<feature type="compositionally biased region" description="Polar residues" evidence="14">
    <location>
        <begin position="1618"/>
        <end position="1629"/>
    </location>
</feature>
<dbReference type="SUPFAM" id="SSF57196">
    <property type="entry name" value="EGF/Laminin"/>
    <property type="match status" value="2"/>
</dbReference>
<dbReference type="FunFam" id="2.60.40.10:FF:001694">
    <property type="entry name" value="Basement membrane proteoglycan"/>
    <property type="match status" value="1"/>
</dbReference>
<evidence type="ECO:0000256" key="6">
    <source>
        <dbReference type="ARBA" id="ARBA00022869"/>
    </source>
</evidence>
<feature type="disulfide bond" evidence="12">
    <location>
        <begin position="197"/>
        <end position="215"/>
    </location>
</feature>